<dbReference type="PANTHER" id="PTHR23011">
    <property type="entry name" value="CYCLIC NUCLEOTIDE-BINDING DOMAIN CONTAINING PROTEIN"/>
    <property type="match status" value="1"/>
</dbReference>
<dbReference type="SMART" id="SM00100">
    <property type="entry name" value="cNMP"/>
    <property type="match status" value="1"/>
</dbReference>
<evidence type="ECO:0000313" key="2">
    <source>
        <dbReference type="EMBL" id="CAF0766532.1"/>
    </source>
</evidence>
<dbReference type="AlphaFoldDB" id="A0A813QE68"/>
<feature type="domain" description="Cyclic nucleotide-binding" evidence="1">
    <location>
        <begin position="68"/>
        <end position="179"/>
    </location>
</feature>
<sequence>MDNITELVTDTFSAPTDTDKTVFNKDYYKAKKETDLGKEIRLALTIPPDSRTHDQIKLVNKSLLKMESFAEYPVNMQEKICRCAFYQKIPPKRVVIRQGAIADSFYFIFSGQAMVTVLDEDKKTGDVKNRILAVLRDGTCFGELAFLYSTTRTATVTSLTDMELLSIGREDFYDIFMSNRGQEPEHIQFLRKCEFTKHWPIQILLQNPTSCVFHYYKRNQVIVSDSTKSEYIFIIKSGTCQVLKKLDNVKPKKLLKARPTMSKENFLTDTYKAKVDTGLKKDNLSCSSKSSNIPWSFTHLEESQVKEKVEPVFLQIQLLKAGDTFGLNILKFDETDVNLPNPQLSLVSNGSEVLMLKKDIFLKHANDKVKENIRHIFQPFATTKEMQKKLQTAADWNYFKSKHMNEIYSNLKKLTKSSNNLKI</sequence>
<dbReference type="SUPFAM" id="SSF51206">
    <property type="entry name" value="cAMP-binding domain-like"/>
    <property type="match status" value="2"/>
</dbReference>
<dbReference type="InterPro" id="IPR018490">
    <property type="entry name" value="cNMP-bd_dom_sf"/>
</dbReference>
<dbReference type="Pfam" id="PF00027">
    <property type="entry name" value="cNMP_binding"/>
    <property type="match status" value="1"/>
</dbReference>
<dbReference type="InterPro" id="IPR000595">
    <property type="entry name" value="cNMP-bd_dom"/>
</dbReference>
<dbReference type="Proteomes" id="UP000663879">
    <property type="component" value="Unassembled WGS sequence"/>
</dbReference>
<reference evidence="2" key="1">
    <citation type="submission" date="2021-02" db="EMBL/GenBank/DDBJ databases">
        <authorList>
            <person name="Nowell W R."/>
        </authorList>
    </citation>
    <scope>NUCLEOTIDE SEQUENCE</scope>
    <source>
        <strain evidence="2">Ploen Becks lab</strain>
    </source>
</reference>
<evidence type="ECO:0000313" key="3">
    <source>
        <dbReference type="Proteomes" id="UP000663879"/>
    </source>
</evidence>
<evidence type="ECO:0000259" key="1">
    <source>
        <dbReference type="PROSITE" id="PS50042"/>
    </source>
</evidence>
<accession>A0A813QE68</accession>
<organism evidence="2 3">
    <name type="scientific">Brachionus calyciflorus</name>
    <dbReference type="NCBI Taxonomy" id="104777"/>
    <lineage>
        <taxon>Eukaryota</taxon>
        <taxon>Metazoa</taxon>
        <taxon>Spiralia</taxon>
        <taxon>Gnathifera</taxon>
        <taxon>Rotifera</taxon>
        <taxon>Eurotatoria</taxon>
        <taxon>Monogononta</taxon>
        <taxon>Pseudotrocha</taxon>
        <taxon>Ploima</taxon>
        <taxon>Brachionidae</taxon>
        <taxon>Brachionus</taxon>
    </lineage>
</organism>
<dbReference type="PANTHER" id="PTHR23011:SF28">
    <property type="entry name" value="CYCLIC NUCLEOTIDE-BINDING DOMAIN CONTAINING PROTEIN"/>
    <property type="match status" value="1"/>
</dbReference>
<comment type="caution">
    <text evidence="2">The sequence shown here is derived from an EMBL/GenBank/DDBJ whole genome shotgun (WGS) entry which is preliminary data.</text>
</comment>
<name>A0A813QE68_9BILA</name>
<dbReference type="InterPro" id="IPR014710">
    <property type="entry name" value="RmlC-like_jellyroll"/>
</dbReference>
<proteinExistence type="predicted"/>
<keyword evidence="3" id="KW-1185">Reference proteome</keyword>
<dbReference type="PROSITE" id="PS00888">
    <property type="entry name" value="CNMP_BINDING_1"/>
    <property type="match status" value="1"/>
</dbReference>
<protein>
    <recommendedName>
        <fullName evidence="1">Cyclic nucleotide-binding domain-containing protein</fullName>
    </recommendedName>
</protein>
<dbReference type="Gene3D" id="2.60.120.10">
    <property type="entry name" value="Jelly Rolls"/>
    <property type="match status" value="2"/>
</dbReference>
<dbReference type="EMBL" id="CAJNOC010000479">
    <property type="protein sequence ID" value="CAF0766532.1"/>
    <property type="molecule type" value="Genomic_DNA"/>
</dbReference>
<dbReference type="OrthoDB" id="166212at2759"/>
<dbReference type="CDD" id="cd00038">
    <property type="entry name" value="CAP_ED"/>
    <property type="match status" value="1"/>
</dbReference>
<dbReference type="PROSITE" id="PS50042">
    <property type="entry name" value="CNMP_BINDING_3"/>
    <property type="match status" value="1"/>
</dbReference>
<gene>
    <name evidence="2" type="ORF">OXX778_LOCUS4722</name>
</gene>
<dbReference type="InterPro" id="IPR018488">
    <property type="entry name" value="cNMP-bd_CS"/>
</dbReference>